<feature type="region of interest" description="Disordered" evidence="1">
    <location>
        <begin position="1"/>
        <end position="20"/>
    </location>
</feature>
<proteinExistence type="predicted"/>
<reference evidence="2" key="1">
    <citation type="journal article" date="2023" name="Genome Biol. Evol.">
        <title>Long-read-based Genome Assembly of Drosophila gunungcola Reveals Fewer Chemosensory Genes in Flower-breeding Species.</title>
        <authorList>
            <person name="Negi A."/>
            <person name="Liao B.Y."/>
            <person name="Yeh S.D."/>
        </authorList>
    </citation>
    <scope>NUCLEOTIDE SEQUENCE</scope>
    <source>
        <strain evidence="2">Sukarami</strain>
    </source>
</reference>
<organism evidence="2 3">
    <name type="scientific">Drosophila gunungcola</name>
    <name type="common">fruit fly</name>
    <dbReference type="NCBI Taxonomy" id="103775"/>
    <lineage>
        <taxon>Eukaryota</taxon>
        <taxon>Metazoa</taxon>
        <taxon>Ecdysozoa</taxon>
        <taxon>Arthropoda</taxon>
        <taxon>Hexapoda</taxon>
        <taxon>Insecta</taxon>
        <taxon>Pterygota</taxon>
        <taxon>Neoptera</taxon>
        <taxon>Endopterygota</taxon>
        <taxon>Diptera</taxon>
        <taxon>Brachycera</taxon>
        <taxon>Muscomorpha</taxon>
        <taxon>Ephydroidea</taxon>
        <taxon>Drosophilidae</taxon>
        <taxon>Drosophila</taxon>
        <taxon>Sophophora</taxon>
    </lineage>
</organism>
<keyword evidence="3" id="KW-1185">Reference proteome</keyword>
<dbReference type="AlphaFoldDB" id="A0A9P9YZ35"/>
<evidence type="ECO:0000313" key="2">
    <source>
        <dbReference type="EMBL" id="KAI8045570.1"/>
    </source>
</evidence>
<evidence type="ECO:0008006" key="4">
    <source>
        <dbReference type="Google" id="ProtNLM"/>
    </source>
</evidence>
<feature type="compositionally biased region" description="Gly residues" evidence="1">
    <location>
        <begin position="122"/>
        <end position="133"/>
    </location>
</feature>
<name>A0A9P9YZ35_9MUSC</name>
<evidence type="ECO:0000256" key="1">
    <source>
        <dbReference type="SAM" id="MobiDB-lite"/>
    </source>
</evidence>
<sequence>MKFLGGNDDRNGRGGVGVGTDPIVVGSRGGGGVSQDAADGYVFQPRPSPGGVGGVGGGVPGVGAVGSTLHEAAAAEYAAHFAQKQQQTRWACGDDGHGIDNPDKWKYNPPMNPANAAPGGPPGNGNNGGPGAIGTIGMGSGLGSMVGGGGGGAMHPGMNGGMAKPPPLGPPGAGGPQDYVYMGGQTTVPMGAAMMPPQNQYMNSSVVAAANRNAAVSKM</sequence>
<accession>A0A9P9YZ35</accession>
<evidence type="ECO:0000313" key="3">
    <source>
        <dbReference type="Proteomes" id="UP001059596"/>
    </source>
</evidence>
<feature type="region of interest" description="Disordered" evidence="1">
    <location>
        <begin position="91"/>
        <end position="133"/>
    </location>
</feature>
<dbReference type="EMBL" id="JAMKOV010000001">
    <property type="protein sequence ID" value="KAI8045570.1"/>
    <property type="molecule type" value="Genomic_DNA"/>
</dbReference>
<feature type="compositionally biased region" description="Basic and acidic residues" evidence="1">
    <location>
        <begin position="92"/>
        <end position="106"/>
    </location>
</feature>
<protein>
    <recommendedName>
        <fullName evidence="4">Pumilio</fullName>
    </recommendedName>
</protein>
<comment type="caution">
    <text evidence="2">The sequence shown here is derived from an EMBL/GenBank/DDBJ whole genome shotgun (WGS) entry which is preliminary data.</text>
</comment>
<feature type="region of interest" description="Disordered" evidence="1">
    <location>
        <begin position="156"/>
        <end position="176"/>
    </location>
</feature>
<dbReference type="Proteomes" id="UP001059596">
    <property type="component" value="Chromosome 3R"/>
</dbReference>
<gene>
    <name evidence="2" type="ORF">M5D96_001752</name>
</gene>